<dbReference type="CDD" id="cd07505">
    <property type="entry name" value="HAD_BPGM-like"/>
    <property type="match status" value="1"/>
</dbReference>
<dbReference type="EMBL" id="CP113089">
    <property type="protein sequence ID" value="WAB82793.1"/>
    <property type="molecule type" value="Genomic_DNA"/>
</dbReference>
<dbReference type="SUPFAM" id="SSF56784">
    <property type="entry name" value="HAD-like"/>
    <property type="match status" value="1"/>
</dbReference>
<dbReference type="Gene3D" id="3.40.50.1000">
    <property type="entry name" value="HAD superfamily/HAD-like"/>
    <property type="match status" value="1"/>
</dbReference>
<keyword evidence="2" id="KW-1185">Reference proteome</keyword>
<organism evidence="1 2">
    <name type="scientific">Microcella daejeonensis</name>
    <dbReference type="NCBI Taxonomy" id="2994971"/>
    <lineage>
        <taxon>Bacteria</taxon>
        <taxon>Bacillati</taxon>
        <taxon>Actinomycetota</taxon>
        <taxon>Actinomycetes</taxon>
        <taxon>Micrococcales</taxon>
        <taxon>Microbacteriaceae</taxon>
        <taxon>Microcella</taxon>
    </lineage>
</organism>
<dbReference type="KEGG" id="mdb:OVN18_12300"/>
<dbReference type="InterPro" id="IPR006439">
    <property type="entry name" value="HAD-SF_hydro_IA"/>
</dbReference>
<name>A0A9E8S9W6_9MICO</name>
<reference evidence="1" key="1">
    <citation type="submission" date="2022-11" db="EMBL/GenBank/DDBJ databases">
        <title>Description of Microcella daejonensis nov. sp, isolated from riverside soil.</title>
        <authorList>
            <person name="Molina K.M."/>
            <person name="Kim S.B."/>
        </authorList>
    </citation>
    <scope>NUCLEOTIDE SEQUENCE</scope>
    <source>
        <strain evidence="1">MMS21-STM12</strain>
    </source>
</reference>
<sequence length="214" mass="22662">MDGTIVDTEPYWMSAETALVAEHGGTWSHDDAMQLVGSGLENSARILQEAGVALSTDEIIDHLTDRVMAQIAESVPWRPGARELLAALRAEGIPVALVTMSLRRMALAVAEAIGDDVFAEVVAGDDVEHAKPHPEPYLLAAERLGVPIESCVAIEDSEFGLVSAIASGAATVGVPCHVDLHEAPTHVLWPTLDGRGVDDLAAALHRHHHPEGTS</sequence>
<dbReference type="PANTHER" id="PTHR18901:SF38">
    <property type="entry name" value="PSEUDOURIDINE-5'-PHOSPHATASE"/>
    <property type="match status" value="1"/>
</dbReference>
<dbReference type="Gene3D" id="1.10.150.240">
    <property type="entry name" value="Putative phosphatase, domain 2"/>
    <property type="match status" value="1"/>
</dbReference>
<dbReference type="Proteomes" id="UP001164706">
    <property type="component" value="Chromosome"/>
</dbReference>
<evidence type="ECO:0000313" key="1">
    <source>
        <dbReference type="EMBL" id="WAB82793.1"/>
    </source>
</evidence>
<dbReference type="InterPro" id="IPR023214">
    <property type="entry name" value="HAD_sf"/>
</dbReference>
<proteinExistence type="predicted"/>
<dbReference type="AlphaFoldDB" id="A0A9E8S9W6"/>
<dbReference type="PANTHER" id="PTHR18901">
    <property type="entry name" value="2-DEOXYGLUCOSE-6-PHOSPHATE PHOSPHATASE 2"/>
    <property type="match status" value="1"/>
</dbReference>
<protein>
    <submittedName>
        <fullName evidence="1">HAD family phosphatase</fullName>
    </submittedName>
</protein>
<dbReference type="NCBIfam" id="TIGR01509">
    <property type="entry name" value="HAD-SF-IA-v3"/>
    <property type="match status" value="1"/>
</dbReference>
<dbReference type="InterPro" id="IPR023198">
    <property type="entry name" value="PGP-like_dom2"/>
</dbReference>
<dbReference type="InterPro" id="IPR036412">
    <property type="entry name" value="HAD-like_sf"/>
</dbReference>
<gene>
    <name evidence="1" type="ORF">OVN18_12300</name>
</gene>
<dbReference type="RefSeq" id="WP_267783047.1">
    <property type="nucleotide sequence ID" value="NZ_CP113089.1"/>
</dbReference>
<accession>A0A9E8S9W6</accession>
<evidence type="ECO:0000313" key="2">
    <source>
        <dbReference type="Proteomes" id="UP001164706"/>
    </source>
</evidence>
<dbReference type="Pfam" id="PF00702">
    <property type="entry name" value="Hydrolase"/>
    <property type="match status" value="1"/>
</dbReference>